<comment type="subcellular location">
    <subcellularLocation>
        <location evidence="1">Cell membrane</location>
        <topology evidence="1">Multi-pass membrane protein</topology>
    </subcellularLocation>
</comment>
<dbReference type="Pfam" id="PF10035">
    <property type="entry name" value="DUF2179"/>
    <property type="match status" value="1"/>
</dbReference>
<evidence type="ECO:0000256" key="3">
    <source>
        <dbReference type="ARBA" id="ARBA00022692"/>
    </source>
</evidence>
<dbReference type="PROSITE" id="PS51257">
    <property type="entry name" value="PROKAR_LIPOPROTEIN"/>
    <property type="match status" value="1"/>
</dbReference>
<dbReference type="EMBL" id="VUNR01000020">
    <property type="protein sequence ID" value="MSU09320.1"/>
    <property type="molecule type" value="Genomic_DNA"/>
</dbReference>
<feature type="transmembrane region" description="Helical" evidence="6">
    <location>
        <begin position="16"/>
        <end position="38"/>
    </location>
</feature>
<dbReference type="AlphaFoldDB" id="A0A6I2UIB9"/>
<organism evidence="8 9">
    <name type="scientific">Anaerovibrio slackiae</name>
    <dbReference type="NCBI Taxonomy" id="2652309"/>
    <lineage>
        <taxon>Bacteria</taxon>
        <taxon>Bacillati</taxon>
        <taxon>Bacillota</taxon>
        <taxon>Negativicutes</taxon>
        <taxon>Selenomonadales</taxon>
        <taxon>Selenomonadaceae</taxon>
        <taxon>Anaerovibrio</taxon>
    </lineage>
</organism>
<evidence type="ECO:0000256" key="1">
    <source>
        <dbReference type="ARBA" id="ARBA00004651"/>
    </source>
</evidence>
<evidence type="ECO:0000313" key="9">
    <source>
        <dbReference type="Proteomes" id="UP000433181"/>
    </source>
</evidence>
<feature type="transmembrane region" description="Helical" evidence="6">
    <location>
        <begin position="154"/>
        <end position="177"/>
    </location>
</feature>
<evidence type="ECO:0000256" key="6">
    <source>
        <dbReference type="SAM" id="Phobius"/>
    </source>
</evidence>
<dbReference type="InterPro" id="IPR019264">
    <property type="entry name" value="DUF2179"/>
</dbReference>
<dbReference type="PIRSF" id="PIRSF006483">
    <property type="entry name" value="Membrane_protein_YitT"/>
    <property type="match status" value="1"/>
</dbReference>
<keyword evidence="9" id="KW-1185">Reference proteome</keyword>
<proteinExistence type="predicted"/>
<dbReference type="PANTHER" id="PTHR33545:SF5">
    <property type="entry name" value="UPF0750 MEMBRANE PROTEIN YITT"/>
    <property type="match status" value="1"/>
</dbReference>
<protein>
    <submittedName>
        <fullName evidence="8">YitT family protein</fullName>
    </submittedName>
</protein>
<gene>
    <name evidence="8" type="ORF">FYJ84_10020</name>
</gene>
<dbReference type="RefSeq" id="WP_154407494.1">
    <property type="nucleotide sequence ID" value="NZ_JBGVIR010000115.1"/>
</dbReference>
<evidence type="ECO:0000256" key="5">
    <source>
        <dbReference type="ARBA" id="ARBA00023136"/>
    </source>
</evidence>
<dbReference type="Gene3D" id="3.30.70.120">
    <property type="match status" value="1"/>
</dbReference>
<keyword evidence="5 6" id="KW-0472">Membrane</keyword>
<reference evidence="8 9" key="1">
    <citation type="submission" date="2019-08" db="EMBL/GenBank/DDBJ databases">
        <title>In-depth cultivation of the pig gut microbiome towards novel bacterial diversity and tailored functional studies.</title>
        <authorList>
            <person name="Wylensek D."/>
            <person name="Hitch T.C.A."/>
            <person name="Clavel T."/>
        </authorList>
    </citation>
    <scope>NUCLEOTIDE SEQUENCE [LARGE SCALE GENOMIC DNA]</scope>
    <source>
        <strain evidence="8 9">WCA-693-APC-5D-A</strain>
    </source>
</reference>
<evidence type="ECO:0000256" key="2">
    <source>
        <dbReference type="ARBA" id="ARBA00022475"/>
    </source>
</evidence>
<dbReference type="CDD" id="cd16380">
    <property type="entry name" value="YitT_C"/>
    <property type="match status" value="1"/>
</dbReference>
<feature type="domain" description="DUF2179" evidence="7">
    <location>
        <begin position="229"/>
        <end position="283"/>
    </location>
</feature>
<feature type="transmembrane region" description="Helical" evidence="6">
    <location>
        <begin position="50"/>
        <end position="78"/>
    </location>
</feature>
<comment type="caution">
    <text evidence="8">The sequence shown here is derived from an EMBL/GenBank/DDBJ whole genome shotgun (WGS) entry which is preliminary data.</text>
</comment>
<sequence length="308" mass="33705">MRSRRIIRTRTLKHKLMHYAGIALGCLIASSSINLFLVPSHLLTGGVTGIAIIFYYLADLPIGVQTLVYNVPLLLAAWRLMGKKYTIDIVIGTVLFSLCLDATRFLNGYLPVEDLMLAAIFGGVFNGIGYGIVFRMDGSTGGFDIIGAIVKKYYSLHMGGVIFGFNCLIMLVAAFLFGVAPAMFTLISMFINATVTDRVIAGFNSRKAVLIVSEKAEEIAEEIIVELGRGVTFLHGQGAFTHKERDVIFVAVKLTQVAKVKRLANEVDGNAFMIIMSANEVMGRGFSKPASRPVSTVIHEPDNRIEYK</sequence>
<keyword evidence="4 6" id="KW-1133">Transmembrane helix</keyword>
<dbReference type="InterPro" id="IPR015867">
    <property type="entry name" value="N-reg_PII/ATP_PRibTrfase_C"/>
</dbReference>
<feature type="transmembrane region" description="Helical" evidence="6">
    <location>
        <begin position="115"/>
        <end position="133"/>
    </location>
</feature>
<dbReference type="GO" id="GO:0005886">
    <property type="term" value="C:plasma membrane"/>
    <property type="evidence" value="ECO:0007669"/>
    <property type="project" value="UniProtKB-SubCell"/>
</dbReference>
<dbReference type="Pfam" id="PF02588">
    <property type="entry name" value="YitT_membrane"/>
    <property type="match status" value="1"/>
</dbReference>
<accession>A0A6I2UIB9</accession>
<dbReference type="Proteomes" id="UP000433181">
    <property type="component" value="Unassembled WGS sequence"/>
</dbReference>
<dbReference type="InterPro" id="IPR051461">
    <property type="entry name" value="UPF0750_membrane"/>
</dbReference>
<evidence type="ECO:0000313" key="8">
    <source>
        <dbReference type="EMBL" id="MSU09320.1"/>
    </source>
</evidence>
<feature type="transmembrane region" description="Helical" evidence="6">
    <location>
        <begin position="85"/>
        <end position="103"/>
    </location>
</feature>
<keyword evidence="3 6" id="KW-0812">Transmembrane</keyword>
<keyword evidence="2" id="KW-1003">Cell membrane</keyword>
<name>A0A6I2UIB9_9FIRM</name>
<evidence type="ECO:0000256" key="4">
    <source>
        <dbReference type="ARBA" id="ARBA00022989"/>
    </source>
</evidence>
<evidence type="ECO:0000259" key="7">
    <source>
        <dbReference type="Pfam" id="PF10035"/>
    </source>
</evidence>
<dbReference type="PANTHER" id="PTHR33545">
    <property type="entry name" value="UPF0750 MEMBRANE PROTEIN YITT-RELATED"/>
    <property type="match status" value="1"/>
</dbReference>
<dbReference type="InterPro" id="IPR003740">
    <property type="entry name" value="YitT"/>
</dbReference>